<dbReference type="Pfam" id="PF01765">
    <property type="entry name" value="RRF"/>
    <property type="match status" value="1"/>
</dbReference>
<feature type="domain" description="Ribosome recycling factor" evidence="5">
    <location>
        <begin position="111"/>
        <end position="276"/>
    </location>
</feature>
<comment type="similarity">
    <text evidence="1">Belongs to the RRF family.</text>
</comment>
<keyword evidence="2" id="KW-0648">Protein biosynthesis</keyword>
<dbReference type="Gene3D" id="3.30.1360.40">
    <property type="match status" value="1"/>
</dbReference>
<comment type="function">
    <text evidence="3">Necessary for protein synthesis in mitochondria. Functions as a ribosome recycling factor in mitochondria.</text>
</comment>
<evidence type="ECO:0000256" key="2">
    <source>
        <dbReference type="ARBA" id="ARBA00022917"/>
    </source>
</evidence>
<dbReference type="GO" id="GO:0043023">
    <property type="term" value="F:ribosomal large subunit binding"/>
    <property type="evidence" value="ECO:0007669"/>
    <property type="project" value="TreeGrafter"/>
</dbReference>
<keyword evidence="7" id="KW-1185">Reference proteome</keyword>
<dbReference type="InterPro" id="IPR023584">
    <property type="entry name" value="Ribosome_recyc_fac_dom"/>
</dbReference>
<dbReference type="InterPro" id="IPR036191">
    <property type="entry name" value="RRF_sf"/>
</dbReference>
<evidence type="ECO:0000259" key="5">
    <source>
        <dbReference type="Pfam" id="PF01765"/>
    </source>
</evidence>
<evidence type="ECO:0000256" key="1">
    <source>
        <dbReference type="ARBA" id="ARBA00005912"/>
    </source>
</evidence>
<evidence type="ECO:0000256" key="3">
    <source>
        <dbReference type="ARBA" id="ARBA00024909"/>
    </source>
</evidence>
<name>A0A430LZL0_9HYPO</name>
<proteinExistence type="inferred from homology"/>
<dbReference type="Gene3D" id="1.10.132.20">
    <property type="entry name" value="Ribosome-recycling factor"/>
    <property type="match status" value="1"/>
</dbReference>
<dbReference type="EMBL" id="MIKF01000045">
    <property type="protein sequence ID" value="RTE81165.1"/>
    <property type="molecule type" value="Genomic_DNA"/>
</dbReference>
<dbReference type="PANTHER" id="PTHR20982:SF3">
    <property type="entry name" value="MITOCHONDRIAL RIBOSOME RECYCLING FACTOR PSEUDO 1"/>
    <property type="match status" value="1"/>
</dbReference>
<sequence>MALSRAHGPVRNCLRQLASSEGSSLQTLSRHPIASIAAAQPLPRYFSSSPALFKKRKVAAASNSPNPKAAAGTVNKAEYDTEAGSGVQPNPEDPLDFSSVVAAYAPIDAHFKTQLAGMVHGGRFNPTNLGSLPVAVKDPEAGDGSFPLRELAQVVPRSGRTISLLVHDKAYIKPIMSAVQSSREFNQQPQRSEDNELELLLKVELERKDDVVRRIKEAVQLWKDRVRQARSKHEKVLKDWKKTGAVLPDLVKKAEKELQKVQDKKMKEIDQEEAQTIRQL</sequence>
<organism evidence="6 7">
    <name type="scientific">Fusarium euwallaceae</name>
    <dbReference type="NCBI Taxonomy" id="1147111"/>
    <lineage>
        <taxon>Eukaryota</taxon>
        <taxon>Fungi</taxon>
        <taxon>Dikarya</taxon>
        <taxon>Ascomycota</taxon>
        <taxon>Pezizomycotina</taxon>
        <taxon>Sordariomycetes</taxon>
        <taxon>Hypocreomycetidae</taxon>
        <taxon>Hypocreales</taxon>
        <taxon>Nectriaceae</taxon>
        <taxon>Fusarium</taxon>
        <taxon>Fusarium solani species complex</taxon>
    </lineage>
</organism>
<evidence type="ECO:0000313" key="7">
    <source>
        <dbReference type="Proteomes" id="UP000287124"/>
    </source>
</evidence>
<reference evidence="6 7" key="1">
    <citation type="submission" date="2017-06" db="EMBL/GenBank/DDBJ databases">
        <title>Comparative genomic analysis of Ambrosia Fusariam Clade fungi.</title>
        <authorList>
            <person name="Stajich J.E."/>
            <person name="Carrillo J."/>
            <person name="Kijimoto T."/>
            <person name="Eskalen A."/>
            <person name="O'Donnell K."/>
            <person name="Kasson M."/>
        </authorList>
    </citation>
    <scope>NUCLEOTIDE SEQUENCE [LARGE SCALE GENOMIC DNA]</scope>
    <source>
        <strain evidence="6 7">UCR1854</strain>
    </source>
</reference>
<dbReference type="Proteomes" id="UP000287124">
    <property type="component" value="Unassembled WGS sequence"/>
</dbReference>
<feature type="region of interest" description="Disordered" evidence="4">
    <location>
        <begin position="261"/>
        <end position="280"/>
    </location>
</feature>
<evidence type="ECO:0000256" key="4">
    <source>
        <dbReference type="SAM" id="MobiDB-lite"/>
    </source>
</evidence>
<dbReference type="InterPro" id="IPR002661">
    <property type="entry name" value="Ribosome_recyc_fac"/>
</dbReference>
<protein>
    <recommendedName>
        <fullName evidence="5">Ribosome recycling factor domain-containing protein</fullName>
    </recommendedName>
</protein>
<accession>A0A430LZL0</accession>
<dbReference type="GO" id="GO:0005739">
    <property type="term" value="C:mitochondrion"/>
    <property type="evidence" value="ECO:0007669"/>
    <property type="project" value="TreeGrafter"/>
</dbReference>
<dbReference type="SUPFAM" id="SSF55194">
    <property type="entry name" value="Ribosome recycling factor, RRF"/>
    <property type="match status" value="1"/>
</dbReference>
<comment type="caution">
    <text evidence="6">The sequence shown here is derived from an EMBL/GenBank/DDBJ whole genome shotgun (WGS) entry which is preliminary data.</text>
</comment>
<dbReference type="GO" id="GO:0006412">
    <property type="term" value="P:translation"/>
    <property type="evidence" value="ECO:0007669"/>
    <property type="project" value="UniProtKB-KW"/>
</dbReference>
<evidence type="ECO:0000313" key="6">
    <source>
        <dbReference type="EMBL" id="RTE81165.1"/>
    </source>
</evidence>
<gene>
    <name evidence="6" type="ORF">BHE90_004349</name>
</gene>
<dbReference type="PANTHER" id="PTHR20982">
    <property type="entry name" value="RIBOSOME RECYCLING FACTOR"/>
    <property type="match status" value="1"/>
</dbReference>
<dbReference type="AlphaFoldDB" id="A0A430LZL0"/>